<dbReference type="EMBL" id="CASHSV030000615">
    <property type="protein sequence ID" value="CAJ2670747.1"/>
    <property type="molecule type" value="Genomic_DNA"/>
</dbReference>
<proteinExistence type="predicted"/>
<keyword evidence="2" id="KW-1185">Reference proteome</keyword>
<evidence type="ECO:0000313" key="1">
    <source>
        <dbReference type="EMBL" id="CAJ2670747.1"/>
    </source>
</evidence>
<reference evidence="1" key="1">
    <citation type="submission" date="2023-10" db="EMBL/GenBank/DDBJ databases">
        <authorList>
            <person name="Rodriguez Cubillos JULIANA M."/>
            <person name="De Vega J."/>
        </authorList>
    </citation>
    <scope>NUCLEOTIDE SEQUENCE</scope>
</reference>
<sequence>MTTRPIFVLFGSSIVQHSYYEGWGATLSHLYSRKADIVLRGYASWNSRRALQILDKVFPKSLSEKTRIIFLSNPPIDEAQLKYNIDEFGKPLRTNEICGIYSKACLDLCREMKIEAIDVWSAIQKKENWRNVCFIDGVHLSSEGSEILTKEILKVIKEAEWEPSLYWKLMPVEFGEDSPYDPVLPDGISTFNVSNIPFPENVVWD</sequence>
<accession>A0ACB0LMF9</accession>
<dbReference type="Proteomes" id="UP001177021">
    <property type="component" value="Unassembled WGS sequence"/>
</dbReference>
<comment type="caution">
    <text evidence="1">The sequence shown here is derived from an EMBL/GenBank/DDBJ whole genome shotgun (WGS) entry which is preliminary data.</text>
</comment>
<gene>
    <name evidence="1" type="ORF">MILVUS5_LOCUS34732</name>
</gene>
<name>A0ACB0LMF9_TRIPR</name>
<organism evidence="1 2">
    <name type="scientific">Trifolium pratense</name>
    <name type="common">Red clover</name>
    <dbReference type="NCBI Taxonomy" id="57577"/>
    <lineage>
        <taxon>Eukaryota</taxon>
        <taxon>Viridiplantae</taxon>
        <taxon>Streptophyta</taxon>
        <taxon>Embryophyta</taxon>
        <taxon>Tracheophyta</taxon>
        <taxon>Spermatophyta</taxon>
        <taxon>Magnoliopsida</taxon>
        <taxon>eudicotyledons</taxon>
        <taxon>Gunneridae</taxon>
        <taxon>Pentapetalae</taxon>
        <taxon>rosids</taxon>
        <taxon>fabids</taxon>
        <taxon>Fabales</taxon>
        <taxon>Fabaceae</taxon>
        <taxon>Papilionoideae</taxon>
        <taxon>50 kb inversion clade</taxon>
        <taxon>NPAAA clade</taxon>
        <taxon>Hologalegina</taxon>
        <taxon>IRL clade</taxon>
        <taxon>Trifolieae</taxon>
        <taxon>Trifolium</taxon>
    </lineage>
</organism>
<evidence type="ECO:0000313" key="2">
    <source>
        <dbReference type="Proteomes" id="UP001177021"/>
    </source>
</evidence>
<protein>
    <submittedName>
        <fullName evidence="1">Uncharacterized protein</fullName>
    </submittedName>
</protein>